<accession>A0A9Q3J147</accession>
<protein>
    <submittedName>
        <fullName evidence="2">Uncharacterized protein</fullName>
    </submittedName>
</protein>
<evidence type="ECO:0000313" key="3">
    <source>
        <dbReference type="Proteomes" id="UP000765509"/>
    </source>
</evidence>
<name>A0A9Q3J147_9BASI</name>
<evidence type="ECO:0000256" key="1">
    <source>
        <dbReference type="SAM" id="MobiDB-lite"/>
    </source>
</evidence>
<feature type="region of interest" description="Disordered" evidence="1">
    <location>
        <begin position="48"/>
        <end position="74"/>
    </location>
</feature>
<dbReference type="AlphaFoldDB" id="A0A9Q3J147"/>
<evidence type="ECO:0000313" key="2">
    <source>
        <dbReference type="EMBL" id="MBW0553554.1"/>
    </source>
</evidence>
<comment type="caution">
    <text evidence="2">The sequence shown here is derived from an EMBL/GenBank/DDBJ whole genome shotgun (WGS) entry which is preliminary data.</text>
</comment>
<organism evidence="2 3">
    <name type="scientific">Austropuccinia psidii MF-1</name>
    <dbReference type="NCBI Taxonomy" id="1389203"/>
    <lineage>
        <taxon>Eukaryota</taxon>
        <taxon>Fungi</taxon>
        <taxon>Dikarya</taxon>
        <taxon>Basidiomycota</taxon>
        <taxon>Pucciniomycotina</taxon>
        <taxon>Pucciniomycetes</taxon>
        <taxon>Pucciniales</taxon>
        <taxon>Sphaerophragmiaceae</taxon>
        <taxon>Austropuccinia</taxon>
    </lineage>
</organism>
<keyword evidence="3" id="KW-1185">Reference proteome</keyword>
<gene>
    <name evidence="2" type="ORF">O181_093269</name>
</gene>
<dbReference type="Proteomes" id="UP000765509">
    <property type="component" value="Unassembled WGS sequence"/>
</dbReference>
<sequence length="74" mass="8683">MKGQKTFCGRQGFLRSWEFQYQSLYNSSGTIREQSPWQRILKLTKDQTVGNQDQSQFDRQSATPTLYECHDSQS</sequence>
<feature type="compositionally biased region" description="Polar residues" evidence="1">
    <location>
        <begin position="48"/>
        <end position="64"/>
    </location>
</feature>
<reference evidence="2" key="1">
    <citation type="submission" date="2021-03" db="EMBL/GenBank/DDBJ databases">
        <title>Draft genome sequence of rust myrtle Austropuccinia psidii MF-1, a brazilian biotype.</title>
        <authorList>
            <person name="Quecine M.C."/>
            <person name="Pachon D.M.R."/>
            <person name="Bonatelli M.L."/>
            <person name="Correr F.H."/>
            <person name="Franceschini L.M."/>
            <person name="Leite T.F."/>
            <person name="Margarido G.R.A."/>
            <person name="Almeida C.A."/>
            <person name="Ferrarezi J.A."/>
            <person name="Labate C.A."/>
        </authorList>
    </citation>
    <scope>NUCLEOTIDE SEQUENCE</scope>
    <source>
        <strain evidence="2">MF-1</strain>
    </source>
</reference>
<dbReference type="EMBL" id="AVOT02059990">
    <property type="protein sequence ID" value="MBW0553554.1"/>
    <property type="molecule type" value="Genomic_DNA"/>
</dbReference>
<proteinExistence type="predicted"/>